<sequence length="424" mass="48746">MTQYTIDEINKSYDIAIDILNENPSIHFKGVISNTPLTLNVNSEMRFLLLSLQIETCFHLDFIKIFDVNGEPILSSVQTKISSFFNDDVKHAGIDLLNGHPNGGCGFHTKNEHSPWFFIDLGELKEVKEIQIFNRDDKFYLRALSLKVDISSNLSQWTNIYDALENVKKVPNTAENKLVIAFLESDLLIPTKISNILSDKGYFKDSDACRNHVYTLVNKLVEKYNVALCSHGFVETFNFSSDIKKNIIYSELSTLLSWFNNEFNISAFVSSGTLLGIVRDGKFIDHDDDVDICYISNEIDERLILQERIQIINLLIDKGCEVQFSNEAHLWCTMPNGTSVDIFTGFIEDGFCSMNPFSRKSILANDILPTKLFYVDEFPMFLPSNPEVVLDANYDNNWRVPDPLWRFDWSNAYRSFKFLYEKLL</sequence>
<dbReference type="SUPFAM" id="SSF49785">
    <property type="entry name" value="Galactose-binding domain-like"/>
    <property type="match status" value="1"/>
</dbReference>
<dbReference type="EMBL" id="JAHEPS010000004">
    <property type="protein sequence ID" value="MBT1445352.1"/>
    <property type="molecule type" value="Genomic_DNA"/>
</dbReference>
<dbReference type="InterPro" id="IPR008979">
    <property type="entry name" value="Galactose-bd-like_sf"/>
</dbReference>
<accession>A0ABS5V6A7</accession>
<dbReference type="Pfam" id="PF04991">
    <property type="entry name" value="LicD"/>
    <property type="match status" value="1"/>
</dbReference>
<dbReference type="Pfam" id="PF22633">
    <property type="entry name" value="F5_F8_type_C_2"/>
    <property type="match status" value="1"/>
</dbReference>
<dbReference type="Gene3D" id="2.60.120.260">
    <property type="entry name" value="Galactose-binding domain-like"/>
    <property type="match status" value="1"/>
</dbReference>
<proteinExistence type="predicted"/>
<comment type="caution">
    <text evidence="2">The sequence shown here is derived from an EMBL/GenBank/DDBJ whole genome shotgun (WGS) entry which is preliminary data.</text>
</comment>
<name>A0ABS5V6A7_9GAMM</name>
<dbReference type="InterPro" id="IPR052942">
    <property type="entry name" value="LPS_cholinephosphotransferase"/>
</dbReference>
<dbReference type="RefSeq" id="WP_214507545.1">
    <property type="nucleotide sequence ID" value="NZ_JAHEPS010000004.1"/>
</dbReference>
<keyword evidence="3" id="KW-1185">Reference proteome</keyword>
<protein>
    <submittedName>
        <fullName evidence="2">Discoidin domain-containing protein</fullName>
    </submittedName>
</protein>
<evidence type="ECO:0000259" key="1">
    <source>
        <dbReference type="Pfam" id="PF04991"/>
    </source>
</evidence>
<dbReference type="PANTHER" id="PTHR43404">
    <property type="entry name" value="LIPOPOLYSACCHARIDE CHOLINEPHOSPHOTRANSFERASE LICD"/>
    <property type="match status" value="1"/>
</dbReference>
<gene>
    <name evidence="2" type="ORF">KJI95_12550</name>
</gene>
<dbReference type="PANTHER" id="PTHR43404:SF1">
    <property type="entry name" value="MNN4P"/>
    <property type="match status" value="1"/>
</dbReference>
<organism evidence="2 3">
    <name type="scientific">Shewanella jiangmenensis</name>
    <dbReference type="NCBI Taxonomy" id="2837387"/>
    <lineage>
        <taxon>Bacteria</taxon>
        <taxon>Pseudomonadati</taxon>
        <taxon>Pseudomonadota</taxon>
        <taxon>Gammaproteobacteria</taxon>
        <taxon>Alteromonadales</taxon>
        <taxon>Shewanellaceae</taxon>
        <taxon>Shewanella</taxon>
    </lineage>
</organism>
<feature type="domain" description="LicD/FKTN/FKRP nucleotidyltransferase" evidence="1">
    <location>
        <begin position="262"/>
        <end position="293"/>
    </location>
</feature>
<dbReference type="InterPro" id="IPR007074">
    <property type="entry name" value="LicD/FKTN/FKRP_NTP_transf"/>
</dbReference>
<dbReference type="Proteomes" id="UP001195903">
    <property type="component" value="Unassembled WGS sequence"/>
</dbReference>
<evidence type="ECO:0000313" key="3">
    <source>
        <dbReference type="Proteomes" id="UP001195903"/>
    </source>
</evidence>
<evidence type="ECO:0000313" key="2">
    <source>
        <dbReference type="EMBL" id="MBT1445352.1"/>
    </source>
</evidence>
<reference evidence="2 3" key="1">
    <citation type="submission" date="2021-05" db="EMBL/GenBank/DDBJ databases">
        <title>Shewanella sp. JM162201.</title>
        <authorList>
            <person name="Xu S."/>
            <person name="Li A."/>
        </authorList>
    </citation>
    <scope>NUCLEOTIDE SEQUENCE [LARGE SCALE GENOMIC DNA]</scope>
    <source>
        <strain evidence="2 3">JM162201</strain>
    </source>
</reference>